<reference evidence="1 2" key="1">
    <citation type="submission" date="2018-02" db="EMBL/GenBank/DDBJ databases">
        <title>The draft genome of Phyllobacterium sp. 1N-3.</title>
        <authorList>
            <person name="Liu L."/>
            <person name="Li L."/>
            <person name="Zhang X."/>
            <person name="Wang T."/>
            <person name="Liang L."/>
        </authorList>
    </citation>
    <scope>NUCLEOTIDE SEQUENCE [LARGE SCALE GENOMIC DNA]</scope>
    <source>
        <strain evidence="1 2">1N-3</strain>
    </source>
</reference>
<gene>
    <name evidence="1" type="ORF">C5748_02190</name>
</gene>
<evidence type="ECO:0000313" key="1">
    <source>
        <dbReference type="EMBL" id="PRD45060.1"/>
    </source>
</evidence>
<protein>
    <submittedName>
        <fullName evidence="1">Uncharacterized protein</fullName>
    </submittedName>
</protein>
<evidence type="ECO:0000313" key="2">
    <source>
        <dbReference type="Proteomes" id="UP000239434"/>
    </source>
</evidence>
<organism evidence="1 2">
    <name type="scientific">Phyllobacterium phragmitis</name>
    <dbReference type="NCBI Taxonomy" id="2670329"/>
    <lineage>
        <taxon>Bacteria</taxon>
        <taxon>Pseudomonadati</taxon>
        <taxon>Pseudomonadota</taxon>
        <taxon>Alphaproteobacteria</taxon>
        <taxon>Hyphomicrobiales</taxon>
        <taxon>Phyllobacteriaceae</taxon>
        <taxon>Phyllobacterium</taxon>
    </lineage>
</organism>
<dbReference type="Proteomes" id="UP000239434">
    <property type="component" value="Unassembled WGS sequence"/>
</dbReference>
<keyword evidence="2" id="KW-1185">Reference proteome</keyword>
<dbReference type="EMBL" id="PVBR01000002">
    <property type="protein sequence ID" value="PRD45060.1"/>
    <property type="molecule type" value="Genomic_DNA"/>
</dbReference>
<comment type="caution">
    <text evidence="1">The sequence shown here is derived from an EMBL/GenBank/DDBJ whole genome shotgun (WGS) entry which is preliminary data.</text>
</comment>
<accession>A0A2S9IX47</accession>
<sequence length="117" mass="13413">MWPVSHPASNAANNTPDILDRIELEPQDEQALRQAMNDDRKLTMDEEYLRVCLSLARDRISKETLVRMTSKNWQDAEKARQEAAELVIGEVLRHVPVACKPARRGHSIGYYPREGED</sequence>
<name>A0A2S9IX47_9HYPH</name>
<dbReference type="AlphaFoldDB" id="A0A2S9IX47"/>
<proteinExistence type="predicted"/>